<evidence type="ECO:0000256" key="8">
    <source>
        <dbReference type="ARBA" id="ARBA00022917"/>
    </source>
</evidence>
<dbReference type="InterPro" id="IPR006195">
    <property type="entry name" value="aa-tRNA-synth_II"/>
</dbReference>
<dbReference type="PROSITE" id="PS50862">
    <property type="entry name" value="AA_TRNA_LIGASE_II"/>
    <property type="match status" value="1"/>
</dbReference>
<evidence type="ECO:0000256" key="11">
    <source>
        <dbReference type="SAM" id="MobiDB-lite"/>
    </source>
</evidence>
<dbReference type="InterPro" id="IPR002312">
    <property type="entry name" value="Asp/Asn-tRNA-synth_IIb"/>
</dbReference>
<dbReference type="PANTHER" id="PTHR43450">
    <property type="entry name" value="ASPARTYL-TRNA SYNTHETASE"/>
    <property type="match status" value="1"/>
</dbReference>
<dbReference type="STRING" id="139825.A0A401GHF5"/>
<dbReference type="GO" id="GO:0004815">
    <property type="term" value="F:aspartate-tRNA ligase activity"/>
    <property type="evidence" value="ECO:0007669"/>
    <property type="project" value="UniProtKB-EC"/>
</dbReference>
<evidence type="ECO:0000256" key="6">
    <source>
        <dbReference type="ARBA" id="ARBA00022741"/>
    </source>
</evidence>
<keyword evidence="4" id="KW-0963">Cytoplasm</keyword>
<feature type="compositionally biased region" description="Low complexity" evidence="11">
    <location>
        <begin position="17"/>
        <end position="30"/>
    </location>
</feature>
<dbReference type="Gene3D" id="3.30.930.10">
    <property type="entry name" value="Bira Bifunctional Protein, Domain 2"/>
    <property type="match status" value="1"/>
</dbReference>
<dbReference type="FunFam" id="3.30.930.10:FF:000013">
    <property type="entry name" value="Aspartate--tRNA ligase, cytoplasmic"/>
    <property type="match status" value="1"/>
</dbReference>
<comment type="subcellular location">
    <subcellularLocation>
        <location evidence="1">Cytoplasm</location>
    </subcellularLocation>
</comment>
<keyword evidence="7" id="KW-0067">ATP-binding</keyword>
<dbReference type="CDD" id="cd04320">
    <property type="entry name" value="AspRS_cyto_N"/>
    <property type="match status" value="1"/>
</dbReference>
<dbReference type="Pfam" id="PF00152">
    <property type="entry name" value="tRNA-synt_2"/>
    <property type="match status" value="1"/>
</dbReference>
<dbReference type="InterPro" id="IPR024320">
    <property type="entry name" value="LPG_synthase_C"/>
</dbReference>
<dbReference type="GO" id="GO:0017101">
    <property type="term" value="C:aminoacyl-tRNA synthetase multienzyme complex"/>
    <property type="evidence" value="ECO:0007669"/>
    <property type="project" value="TreeGrafter"/>
</dbReference>
<dbReference type="OrthoDB" id="372395at2759"/>
<keyword evidence="6" id="KW-0547">Nucleotide-binding</keyword>
<feature type="region of interest" description="Disordered" evidence="11">
    <location>
        <begin position="1"/>
        <end position="125"/>
    </location>
</feature>
<dbReference type="InterPro" id="IPR012340">
    <property type="entry name" value="NA-bd_OB-fold"/>
</dbReference>
<dbReference type="PRINTS" id="PR01042">
    <property type="entry name" value="TRNASYNTHASP"/>
</dbReference>
<dbReference type="InterPro" id="IPR004364">
    <property type="entry name" value="Aa-tRNA-synt_II"/>
</dbReference>
<comment type="similarity">
    <text evidence="2">Belongs to the class-II aminoacyl-tRNA synthetase family. Type 2 subfamily.</text>
</comment>
<evidence type="ECO:0000313" key="14">
    <source>
        <dbReference type="Proteomes" id="UP000287166"/>
    </source>
</evidence>
<gene>
    <name evidence="13" type="ORF">SCP_0313560</name>
</gene>
<evidence type="ECO:0000256" key="10">
    <source>
        <dbReference type="ARBA" id="ARBA00047904"/>
    </source>
</evidence>
<dbReference type="Gene3D" id="2.40.50.140">
    <property type="entry name" value="Nucleic acid-binding proteins"/>
    <property type="match status" value="1"/>
</dbReference>
<dbReference type="SUPFAM" id="SSF50249">
    <property type="entry name" value="Nucleic acid-binding proteins"/>
    <property type="match status" value="1"/>
</dbReference>
<evidence type="ECO:0000259" key="12">
    <source>
        <dbReference type="PROSITE" id="PS50862"/>
    </source>
</evidence>
<dbReference type="Proteomes" id="UP000287166">
    <property type="component" value="Unassembled WGS sequence"/>
</dbReference>
<keyword evidence="14" id="KW-1185">Reference proteome</keyword>
<sequence length="974" mass="110173">MSSLRKALSAKVKSHSLHSSSNSSSPSPERSVQKTNGDPHPLLNGCTDKHANRDASRAQVDNTDTEGEMTAQQQEDTRVTQPLQRPSTELNPHMSFTQQKEGRRHDREQKDEEETKNRREQLEKIHQEDPLRDNWGNWPLPMSQERTSPRLRSTLKSVSQMPPGDYVAFRARIHHLRPLGVKILFVVFRSQLTTLQGVLAEDSEHVSEHMIRWAEGLNRETVVYVEGVVQTPPADQEEVHSTSVHNREIRVQKLFVVAAPSAILPFQVQDVSRSLHVNDKEFPAGRVGDNTRLSNRVLDLRSSPSQAIFRIHAGVCALFREFLVSRGFLEIQSSKFQESSTESGAAVFKVDYFRRPAFLAQSPQLAKQMCIAADMERVFEIGPVFRAENSNTHRHLTEFTGLDLEMSFDSHYWEVLDMIDEMLKYIFKGLQCQYRDEIEAVKHMYPSDDVVILDKTPRLKFADGIRMLKQTGWKEEDGSEPSEWEDLSTRAEQRLGQVIKEKYGTDYYILDKFPADVRPFYTMPDPHDNRLSNSFDIFLRGEEILSGGQRIHHAPLLEQRMMAAGIDLDSMKDYVDGFRWGCPPHGGGGIGLERVVMLFLKLGDVRWGSLFPRDPRSFPKNGADLAEAHMTAAMATILHGPESTTFKPGCVYHDLPPLENLIAKYGDASNTSWIDPAWTIWRDKTTGAAVGYIPHGAFAVAFGNPLCEHTQIPAVCKAFLAYVESQDLKPLWCCVDKEAERYLAEDLGWSAIIAVAEERLNPIEVDPASDDKTARRKIHRAEREGVKVVEVSGDMDPQVREELERRCKEWEESRKGTQIHLTGVRPFDDMVHRKYFYARDKNQEICALVVLAQLSPTHGFQIKWALEFDGAPNGAIEYILASVIKKLGDAGVRSATFGAGAAPRLQRADNVGGFRVRTLERIYNGLSHTFHLMNKGDFRSKFGIHQDPLYICYPSSGLGMRGIEAIMSVLQTPK</sequence>
<dbReference type="SUPFAM" id="SSF55681">
    <property type="entry name" value="Class II aaRS and biotin synthetases"/>
    <property type="match status" value="1"/>
</dbReference>
<protein>
    <recommendedName>
        <fullName evidence="3">aspartate--tRNA ligase</fullName>
        <ecNumber evidence="3">6.1.1.12</ecNumber>
    </recommendedName>
</protein>
<dbReference type="AlphaFoldDB" id="A0A401GHF5"/>
<dbReference type="NCBIfam" id="NF003483">
    <property type="entry name" value="PRK05159.1"/>
    <property type="match status" value="1"/>
</dbReference>
<comment type="catalytic activity">
    <reaction evidence="10">
        <text>tRNA(Asp) + L-aspartate + ATP = L-aspartyl-tRNA(Asp) + AMP + diphosphate</text>
        <dbReference type="Rhea" id="RHEA:19649"/>
        <dbReference type="Rhea" id="RHEA-COMP:9660"/>
        <dbReference type="Rhea" id="RHEA-COMP:9678"/>
        <dbReference type="ChEBI" id="CHEBI:29991"/>
        <dbReference type="ChEBI" id="CHEBI:30616"/>
        <dbReference type="ChEBI" id="CHEBI:33019"/>
        <dbReference type="ChEBI" id="CHEBI:78442"/>
        <dbReference type="ChEBI" id="CHEBI:78516"/>
        <dbReference type="ChEBI" id="CHEBI:456215"/>
        <dbReference type="EC" id="6.1.1.12"/>
    </reaction>
</comment>
<evidence type="ECO:0000256" key="3">
    <source>
        <dbReference type="ARBA" id="ARBA00012841"/>
    </source>
</evidence>
<dbReference type="HAMAP" id="MF_02075">
    <property type="entry name" value="Asp_tRNA_synth_type2"/>
    <property type="match status" value="1"/>
</dbReference>
<feature type="domain" description="Aminoacyl-transfer RNA synthetases class-II family profile" evidence="12">
    <location>
        <begin position="309"/>
        <end position="612"/>
    </location>
</feature>
<dbReference type="CDD" id="cd00776">
    <property type="entry name" value="AsxRS_core"/>
    <property type="match status" value="1"/>
</dbReference>
<evidence type="ECO:0000256" key="5">
    <source>
        <dbReference type="ARBA" id="ARBA00022598"/>
    </source>
</evidence>
<dbReference type="EC" id="6.1.1.12" evidence="3"/>
<feature type="compositionally biased region" description="Basic and acidic residues" evidence="11">
    <location>
        <begin position="100"/>
        <end position="125"/>
    </location>
</feature>
<organism evidence="13 14">
    <name type="scientific">Sparassis crispa</name>
    <dbReference type="NCBI Taxonomy" id="139825"/>
    <lineage>
        <taxon>Eukaryota</taxon>
        <taxon>Fungi</taxon>
        <taxon>Dikarya</taxon>
        <taxon>Basidiomycota</taxon>
        <taxon>Agaricomycotina</taxon>
        <taxon>Agaricomycetes</taxon>
        <taxon>Polyporales</taxon>
        <taxon>Sparassidaceae</taxon>
        <taxon>Sparassis</taxon>
    </lineage>
</organism>
<dbReference type="GO" id="GO:0003723">
    <property type="term" value="F:RNA binding"/>
    <property type="evidence" value="ECO:0007669"/>
    <property type="project" value="TreeGrafter"/>
</dbReference>
<dbReference type="PANTHER" id="PTHR43450:SF2">
    <property type="entry name" value="ASPARTATE--TRNA LIGASE"/>
    <property type="match status" value="1"/>
</dbReference>
<dbReference type="InterPro" id="IPR004523">
    <property type="entry name" value="Asp-tRNA_synthase_2"/>
</dbReference>
<dbReference type="Pfam" id="PF09924">
    <property type="entry name" value="LPG_synthase_C"/>
    <property type="match status" value="1"/>
</dbReference>
<name>A0A401GHF5_9APHY</name>
<dbReference type="GeneID" id="38778544"/>
<reference evidence="13 14" key="1">
    <citation type="journal article" date="2018" name="Sci. Rep.">
        <title>Genome sequence of the cauliflower mushroom Sparassis crispa (Hanabiratake) and its association with beneficial usage.</title>
        <authorList>
            <person name="Kiyama R."/>
            <person name="Furutani Y."/>
            <person name="Kawaguchi K."/>
            <person name="Nakanishi T."/>
        </authorList>
    </citation>
    <scope>NUCLEOTIDE SEQUENCE [LARGE SCALE GENOMIC DNA]</scope>
</reference>
<feature type="compositionally biased region" description="Polar residues" evidence="11">
    <location>
        <begin position="70"/>
        <end position="99"/>
    </location>
</feature>
<feature type="compositionally biased region" description="Basic and acidic residues" evidence="11">
    <location>
        <begin position="47"/>
        <end position="56"/>
    </location>
</feature>
<proteinExistence type="inferred from homology"/>
<dbReference type="RefSeq" id="XP_027612540.1">
    <property type="nucleotide sequence ID" value="XM_027756739.1"/>
</dbReference>
<keyword evidence="8" id="KW-0648">Protein biosynthesis</keyword>
<dbReference type="InterPro" id="IPR045864">
    <property type="entry name" value="aa-tRNA-synth_II/BPL/LPL"/>
</dbReference>
<evidence type="ECO:0000313" key="13">
    <source>
        <dbReference type="EMBL" id="GBE81627.1"/>
    </source>
</evidence>
<evidence type="ECO:0000256" key="1">
    <source>
        <dbReference type="ARBA" id="ARBA00004496"/>
    </source>
</evidence>
<accession>A0A401GHF5</accession>
<keyword evidence="9" id="KW-0030">Aminoacyl-tRNA synthetase</keyword>
<evidence type="ECO:0000256" key="4">
    <source>
        <dbReference type="ARBA" id="ARBA00022490"/>
    </source>
</evidence>
<dbReference type="GO" id="GO:0005524">
    <property type="term" value="F:ATP binding"/>
    <property type="evidence" value="ECO:0007669"/>
    <property type="project" value="UniProtKB-KW"/>
</dbReference>
<dbReference type="GO" id="GO:0006422">
    <property type="term" value="P:aspartyl-tRNA aminoacylation"/>
    <property type="evidence" value="ECO:0007669"/>
    <property type="project" value="InterPro"/>
</dbReference>
<evidence type="ECO:0000256" key="7">
    <source>
        <dbReference type="ARBA" id="ARBA00022840"/>
    </source>
</evidence>
<dbReference type="EMBL" id="BFAD01000003">
    <property type="protein sequence ID" value="GBE81627.1"/>
    <property type="molecule type" value="Genomic_DNA"/>
</dbReference>
<dbReference type="NCBIfam" id="TIGR00458">
    <property type="entry name" value="aspS_nondisc"/>
    <property type="match status" value="1"/>
</dbReference>
<dbReference type="GO" id="GO:0005829">
    <property type="term" value="C:cytosol"/>
    <property type="evidence" value="ECO:0007669"/>
    <property type="project" value="TreeGrafter"/>
</dbReference>
<evidence type="ECO:0000256" key="9">
    <source>
        <dbReference type="ARBA" id="ARBA00023146"/>
    </source>
</evidence>
<dbReference type="InParanoid" id="A0A401GHF5"/>
<keyword evidence="5 13" id="KW-0436">Ligase</keyword>
<evidence type="ECO:0000256" key="2">
    <source>
        <dbReference type="ARBA" id="ARBA00005312"/>
    </source>
</evidence>
<comment type="caution">
    <text evidence="13">The sequence shown here is derived from an EMBL/GenBank/DDBJ whole genome shotgun (WGS) entry which is preliminary data.</text>
</comment>